<evidence type="ECO:0000256" key="1">
    <source>
        <dbReference type="ARBA" id="ARBA00010458"/>
    </source>
</evidence>
<sequence>MEKINVAHLVKSEDLNHHGTLFAGRMAEWFVEACFICAAKITKRPENIVCANIHGLTFNKPGNKGDVVYIQTFVSKVGRSSITVYGKITINDSDTLVSDGFITFVFVDENGKSIPHNIVMDNTDDITELDIRERAKLLSK</sequence>
<dbReference type="RefSeq" id="WP_135269875.1">
    <property type="nucleotide sequence ID" value="NZ_SRIB01000001.1"/>
</dbReference>
<feature type="domain" description="HotDog ACOT-type" evidence="4">
    <location>
        <begin position="1"/>
        <end position="110"/>
    </location>
</feature>
<keyword evidence="2 3" id="KW-0378">Hydrolase</keyword>
<comment type="similarity">
    <text evidence="1">Belongs to the acyl coenzyme A hydrolase family.</text>
</comment>
<dbReference type="CDD" id="cd03442">
    <property type="entry name" value="BFIT_BACH"/>
    <property type="match status" value="1"/>
</dbReference>
<dbReference type="GO" id="GO:0006637">
    <property type="term" value="P:acyl-CoA metabolic process"/>
    <property type="evidence" value="ECO:0007669"/>
    <property type="project" value="TreeGrafter"/>
</dbReference>
<dbReference type="GO" id="GO:0052816">
    <property type="term" value="F:long-chain fatty acyl-CoA hydrolase activity"/>
    <property type="evidence" value="ECO:0007669"/>
    <property type="project" value="TreeGrafter"/>
</dbReference>
<accession>A0A4Z0D9V3</accession>
<evidence type="ECO:0000256" key="2">
    <source>
        <dbReference type="ARBA" id="ARBA00022801"/>
    </source>
</evidence>
<dbReference type="EMBL" id="SRIB01000001">
    <property type="protein sequence ID" value="TFZ41696.1"/>
    <property type="molecule type" value="Genomic_DNA"/>
</dbReference>
<dbReference type="Proteomes" id="UP000298381">
    <property type="component" value="Unassembled WGS sequence"/>
</dbReference>
<dbReference type="InterPro" id="IPR006683">
    <property type="entry name" value="Thioestr_dom"/>
</dbReference>
<dbReference type="GO" id="GO:0009062">
    <property type="term" value="P:fatty acid catabolic process"/>
    <property type="evidence" value="ECO:0007669"/>
    <property type="project" value="TreeGrafter"/>
</dbReference>
<evidence type="ECO:0000259" key="4">
    <source>
        <dbReference type="PROSITE" id="PS51770"/>
    </source>
</evidence>
<dbReference type="AlphaFoldDB" id="A0A4Z0D9V3"/>
<dbReference type="GO" id="GO:0005829">
    <property type="term" value="C:cytosol"/>
    <property type="evidence" value="ECO:0007669"/>
    <property type="project" value="TreeGrafter"/>
</dbReference>
<dbReference type="SUPFAM" id="SSF54637">
    <property type="entry name" value="Thioesterase/thiol ester dehydrase-isomerase"/>
    <property type="match status" value="1"/>
</dbReference>
<dbReference type="Gene3D" id="3.10.129.10">
    <property type="entry name" value="Hotdog Thioesterase"/>
    <property type="match status" value="1"/>
</dbReference>
<proteinExistence type="inferred from homology"/>
<evidence type="ECO:0000313" key="6">
    <source>
        <dbReference type="Proteomes" id="UP000298381"/>
    </source>
</evidence>
<dbReference type="PANTHER" id="PTHR11049">
    <property type="entry name" value="ACYL COENZYME A THIOESTER HYDROLASE"/>
    <property type="match status" value="1"/>
</dbReference>
<dbReference type="Pfam" id="PF03061">
    <property type="entry name" value="4HBT"/>
    <property type="match status" value="1"/>
</dbReference>
<dbReference type="OrthoDB" id="9791628at2"/>
<evidence type="ECO:0000313" key="5">
    <source>
        <dbReference type="EMBL" id="TFZ41696.1"/>
    </source>
</evidence>
<name>A0A4Z0D9V3_9FIRM</name>
<comment type="caution">
    <text evidence="5">The sequence shown here is derived from an EMBL/GenBank/DDBJ whole genome shotgun (WGS) entry which is preliminary data.</text>
</comment>
<dbReference type="PANTHER" id="PTHR11049:SF31">
    <property type="entry name" value="HOTDOG ACOT-TYPE DOMAIN-CONTAINING PROTEIN"/>
    <property type="match status" value="1"/>
</dbReference>
<dbReference type="PROSITE" id="PS51770">
    <property type="entry name" value="HOTDOG_ACOT"/>
    <property type="match status" value="1"/>
</dbReference>
<organism evidence="5 6">
    <name type="scientific">Soehngenia longivitae</name>
    <dbReference type="NCBI Taxonomy" id="2562294"/>
    <lineage>
        <taxon>Bacteria</taxon>
        <taxon>Bacillati</taxon>
        <taxon>Bacillota</taxon>
        <taxon>Tissierellia</taxon>
        <taxon>Tissierellales</taxon>
        <taxon>Tissierellaceae</taxon>
        <taxon>Soehngenia</taxon>
    </lineage>
</organism>
<reference evidence="5 6" key="1">
    <citation type="submission" date="2019-03" db="EMBL/GenBank/DDBJ databases">
        <title>Draft genome sequence data and analysis of a Fermenting Bacterium, Soehngenia longevitae strain 1933PT, isolated from petroleum reservoir in Azerbaijan.</title>
        <authorList>
            <person name="Grouzdev D.S."/>
            <person name="Bidzhieva S.K."/>
            <person name="Sokolova D.S."/>
            <person name="Tourova T.P."/>
            <person name="Poltaraus A.B."/>
            <person name="Nazina T.N."/>
        </authorList>
    </citation>
    <scope>NUCLEOTIDE SEQUENCE [LARGE SCALE GENOMIC DNA]</scope>
    <source>
        <strain evidence="5 6">1933P</strain>
    </source>
</reference>
<evidence type="ECO:0000256" key="3">
    <source>
        <dbReference type="PROSITE-ProRule" id="PRU01106"/>
    </source>
</evidence>
<dbReference type="InterPro" id="IPR029069">
    <property type="entry name" value="HotDog_dom_sf"/>
</dbReference>
<protein>
    <submittedName>
        <fullName evidence="5">Acyl-CoA thioesterase</fullName>
    </submittedName>
</protein>
<dbReference type="InterPro" id="IPR040170">
    <property type="entry name" value="Cytosol_ACT"/>
</dbReference>
<keyword evidence="6" id="KW-1185">Reference proteome</keyword>
<dbReference type="InterPro" id="IPR033120">
    <property type="entry name" value="HOTDOG_ACOT"/>
</dbReference>
<gene>
    <name evidence="5" type="ORF">E4100_00750</name>
</gene>